<proteinExistence type="inferred from homology"/>
<dbReference type="RefSeq" id="WP_220220975.1">
    <property type="nucleotide sequence ID" value="NZ_CP048268.1"/>
</dbReference>
<gene>
    <name evidence="7" type="ORF">GYM71_03790</name>
</gene>
<keyword evidence="4" id="KW-0805">Transcription regulation</keyword>
<evidence type="ECO:0000256" key="4">
    <source>
        <dbReference type="ARBA" id="ARBA00023015"/>
    </source>
</evidence>
<evidence type="ECO:0000256" key="2">
    <source>
        <dbReference type="ARBA" id="ARBA00022491"/>
    </source>
</evidence>
<comment type="similarity">
    <text evidence="1">Belongs to the Fur family.</text>
</comment>
<sequence length="158" mass="18321">MSEHLTDAENLLRQHNLKVTKPRLKILQYLMSHHNHPTASTIFQAISGNEPTYRATVYNTLNKLVDAGIVIEIKNSDDSLHYDYFVEPHFHIICKQCGKIADVYYPDFETVENRMRAEAEKQTGFITSASHLEIFGICPDCQKKNNKRDNQKIRHINH</sequence>
<dbReference type="InterPro" id="IPR043135">
    <property type="entry name" value="Fur_C"/>
</dbReference>
<reference evidence="7 8" key="1">
    <citation type="submission" date="2020-01" db="EMBL/GenBank/DDBJ databases">
        <title>Vast differences in strain-level diversity in the gut microbiota of two closely related honey bee species.</title>
        <authorList>
            <person name="Ellegaard K.M."/>
            <person name="Suenami S."/>
            <person name="Miyazaki R."/>
            <person name="Engel P."/>
        </authorList>
    </citation>
    <scope>NUCLEOTIDE SEQUENCE [LARGE SCALE GENOMIC DNA]</scope>
    <source>
        <strain evidence="7 8">ESL0416</strain>
    </source>
</reference>
<keyword evidence="6" id="KW-0804">Transcription</keyword>
<dbReference type="CDD" id="cd07153">
    <property type="entry name" value="Fur_like"/>
    <property type="match status" value="1"/>
</dbReference>
<accession>A0ABX8W9V7</accession>
<keyword evidence="5" id="KW-0238">DNA-binding</keyword>
<evidence type="ECO:0000313" key="7">
    <source>
        <dbReference type="EMBL" id="QYN52577.1"/>
    </source>
</evidence>
<evidence type="ECO:0000256" key="6">
    <source>
        <dbReference type="ARBA" id="ARBA00023163"/>
    </source>
</evidence>
<dbReference type="PANTHER" id="PTHR33202:SF8">
    <property type="entry name" value="PEROXIDE-RESPONSIVE REPRESSOR PERR"/>
    <property type="match status" value="1"/>
</dbReference>
<dbReference type="SUPFAM" id="SSF46785">
    <property type="entry name" value="Winged helix' DNA-binding domain"/>
    <property type="match status" value="1"/>
</dbReference>
<dbReference type="Proteomes" id="UP000826550">
    <property type="component" value="Chromosome"/>
</dbReference>
<organism evidence="7 8">
    <name type="scientific">Lactobacillus panisapium</name>
    <dbReference type="NCBI Taxonomy" id="2012495"/>
    <lineage>
        <taxon>Bacteria</taxon>
        <taxon>Bacillati</taxon>
        <taxon>Bacillota</taxon>
        <taxon>Bacilli</taxon>
        <taxon>Lactobacillales</taxon>
        <taxon>Lactobacillaceae</taxon>
        <taxon>Lactobacillus</taxon>
    </lineage>
</organism>
<dbReference type="EMBL" id="CP048268">
    <property type="protein sequence ID" value="QYN52577.1"/>
    <property type="molecule type" value="Genomic_DNA"/>
</dbReference>
<evidence type="ECO:0000313" key="8">
    <source>
        <dbReference type="Proteomes" id="UP000826550"/>
    </source>
</evidence>
<dbReference type="Pfam" id="PF01475">
    <property type="entry name" value="FUR"/>
    <property type="match status" value="1"/>
</dbReference>
<protein>
    <submittedName>
        <fullName evidence="7">Transcriptional repressor</fullName>
    </submittedName>
</protein>
<keyword evidence="2" id="KW-0678">Repressor</keyword>
<name>A0ABX8W9V7_9LACO</name>
<evidence type="ECO:0000256" key="1">
    <source>
        <dbReference type="ARBA" id="ARBA00007957"/>
    </source>
</evidence>
<dbReference type="InterPro" id="IPR036388">
    <property type="entry name" value="WH-like_DNA-bd_sf"/>
</dbReference>
<evidence type="ECO:0000256" key="3">
    <source>
        <dbReference type="ARBA" id="ARBA00022833"/>
    </source>
</evidence>
<dbReference type="Gene3D" id="1.10.10.10">
    <property type="entry name" value="Winged helix-like DNA-binding domain superfamily/Winged helix DNA-binding domain"/>
    <property type="match status" value="1"/>
</dbReference>
<dbReference type="InterPro" id="IPR002481">
    <property type="entry name" value="FUR"/>
</dbReference>
<keyword evidence="8" id="KW-1185">Reference proteome</keyword>
<dbReference type="PANTHER" id="PTHR33202">
    <property type="entry name" value="ZINC UPTAKE REGULATION PROTEIN"/>
    <property type="match status" value="1"/>
</dbReference>
<keyword evidence="3" id="KW-0862">Zinc</keyword>
<dbReference type="InterPro" id="IPR036390">
    <property type="entry name" value="WH_DNA-bd_sf"/>
</dbReference>
<dbReference type="Gene3D" id="3.30.1490.190">
    <property type="match status" value="1"/>
</dbReference>
<evidence type="ECO:0000256" key="5">
    <source>
        <dbReference type="ARBA" id="ARBA00023125"/>
    </source>
</evidence>